<keyword evidence="8" id="KW-1185">Reference proteome</keyword>
<dbReference type="GO" id="GO:0003712">
    <property type="term" value="F:transcription coregulator activity"/>
    <property type="evidence" value="ECO:0007669"/>
    <property type="project" value="InterPro"/>
</dbReference>
<comment type="caution">
    <text evidence="7">The sequence shown here is derived from an EMBL/GenBank/DDBJ whole genome shotgun (WGS) entry which is preliminary data.</text>
</comment>
<dbReference type="STRING" id="133412.A0A1R1XV94"/>
<evidence type="ECO:0000256" key="3">
    <source>
        <dbReference type="ARBA" id="ARBA00023015"/>
    </source>
</evidence>
<evidence type="ECO:0000256" key="1">
    <source>
        <dbReference type="ARBA" id="ARBA00004123"/>
    </source>
</evidence>
<evidence type="ECO:0000313" key="7">
    <source>
        <dbReference type="EMBL" id="OMJ18561.1"/>
    </source>
</evidence>
<proteinExistence type="inferred from homology"/>
<comment type="function">
    <text evidence="6">Component of the Mediator complex, a coactivator involved in the regulated transcription of nearly all RNA polymerase II-dependent genes. Mediator functions as a bridge to convey information from gene-specific regulatory proteins to the basal RNA polymerase II transcription machinery. Mediator is recruited to promoters by direct interactions with regulatory proteins and serves as a scaffold for the assembly of a functional preinitiation complex with RNA polymerase II and the general transcription factors.</text>
</comment>
<keyword evidence="3 6" id="KW-0805">Transcription regulation</keyword>
<dbReference type="GO" id="GO:0016592">
    <property type="term" value="C:mediator complex"/>
    <property type="evidence" value="ECO:0007669"/>
    <property type="project" value="InterPro"/>
</dbReference>
<comment type="similarity">
    <text evidence="2 6">Belongs to the Mediator complex subunit 10 family.</text>
</comment>
<name>A0A1R1XV94_9FUNG</name>
<evidence type="ECO:0000256" key="2">
    <source>
        <dbReference type="ARBA" id="ARBA00005389"/>
    </source>
</evidence>
<evidence type="ECO:0000256" key="5">
    <source>
        <dbReference type="ARBA" id="ARBA00023242"/>
    </source>
</evidence>
<keyword evidence="6" id="KW-0010">Activator</keyword>
<organism evidence="7 8">
    <name type="scientific">Smittium culicis</name>
    <dbReference type="NCBI Taxonomy" id="133412"/>
    <lineage>
        <taxon>Eukaryota</taxon>
        <taxon>Fungi</taxon>
        <taxon>Fungi incertae sedis</taxon>
        <taxon>Zoopagomycota</taxon>
        <taxon>Kickxellomycotina</taxon>
        <taxon>Harpellomycetes</taxon>
        <taxon>Harpellales</taxon>
        <taxon>Legeriomycetaceae</taxon>
        <taxon>Smittium</taxon>
    </lineage>
</organism>
<evidence type="ECO:0000256" key="6">
    <source>
        <dbReference type="RuleBase" id="RU364146"/>
    </source>
</evidence>
<evidence type="ECO:0000313" key="8">
    <source>
        <dbReference type="Proteomes" id="UP000187283"/>
    </source>
</evidence>
<dbReference type="AlphaFoldDB" id="A0A1R1XV94"/>
<dbReference type="EMBL" id="LSSN01001715">
    <property type="protein sequence ID" value="OMJ18561.1"/>
    <property type="molecule type" value="Genomic_DNA"/>
</dbReference>
<keyword evidence="5 6" id="KW-0539">Nucleus</keyword>
<comment type="subunit">
    <text evidence="6">Component of the Mediator complex.</text>
</comment>
<comment type="subcellular location">
    <subcellularLocation>
        <location evidence="1 6">Nucleus</location>
    </subcellularLocation>
</comment>
<gene>
    <name evidence="6" type="primary">MED10</name>
    <name evidence="7" type="ORF">AYI70_g5289</name>
</gene>
<dbReference type="InterPro" id="IPR019145">
    <property type="entry name" value="Mediator_Med10"/>
</dbReference>
<protein>
    <recommendedName>
        <fullName evidence="6">Mediator of RNA polymerase II transcription subunit 10</fullName>
    </recommendedName>
    <alternativeName>
        <fullName evidence="6">Mediator complex subunit 10</fullName>
    </alternativeName>
</protein>
<dbReference type="GO" id="GO:0006357">
    <property type="term" value="P:regulation of transcription by RNA polymerase II"/>
    <property type="evidence" value="ECO:0007669"/>
    <property type="project" value="InterPro"/>
</dbReference>
<evidence type="ECO:0000256" key="4">
    <source>
        <dbReference type="ARBA" id="ARBA00023163"/>
    </source>
</evidence>
<dbReference type="OrthoDB" id="337270at2759"/>
<keyword evidence="4 6" id="KW-0804">Transcription</keyword>
<accession>A0A1R1XV94</accession>
<reference evidence="7 8" key="1">
    <citation type="submission" date="2017-01" db="EMBL/GenBank/DDBJ databases">
        <authorList>
            <person name="Mah S.A."/>
            <person name="Swanson W.J."/>
            <person name="Moy G.W."/>
            <person name="Vacquier V.D."/>
        </authorList>
    </citation>
    <scope>NUCLEOTIDE SEQUENCE [LARGE SCALE GENOMIC DNA]</scope>
    <source>
        <strain evidence="7 8">GSMNP</strain>
    </source>
</reference>
<sequence length="133" mass="14936">MNSLSSQNGSKLDKSSDRDKVEELLLEITEALAEIGVTVYDYQPESELLLHERVDKLIKKFSLLNNLSKNLNLSIPAEVLNCIEENINPELYNKDFLERTAAENQFLNGKSIAISKLSSSLRKNLHNSSSISL</sequence>
<dbReference type="Proteomes" id="UP000187283">
    <property type="component" value="Unassembled WGS sequence"/>
</dbReference>
<dbReference type="Pfam" id="PF09748">
    <property type="entry name" value="Med10"/>
    <property type="match status" value="1"/>
</dbReference>